<feature type="signal peptide" evidence="2">
    <location>
        <begin position="1"/>
        <end position="17"/>
    </location>
</feature>
<proteinExistence type="predicted"/>
<evidence type="ECO:0000256" key="1">
    <source>
        <dbReference type="SAM" id="MobiDB-lite"/>
    </source>
</evidence>
<organism evidence="3 4">
    <name type="scientific">Parascaris equorum</name>
    <name type="common">Equine roundworm</name>
    <dbReference type="NCBI Taxonomy" id="6256"/>
    <lineage>
        <taxon>Eukaryota</taxon>
        <taxon>Metazoa</taxon>
        <taxon>Ecdysozoa</taxon>
        <taxon>Nematoda</taxon>
        <taxon>Chromadorea</taxon>
        <taxon>Rhabditida</taxon>
        <taxon>Spirurina</taxon>
        <taxon>Ascaridomorpha</taxon>
        <taxon>Ascaridoidea</taxon>
        <taxon>Ascarididae</taxon>
        <taxon>Parascaris</taxon>
    </lineage>
</organism>
<name>A0A914R7G2_PAREQ</name>
<dbReference type="WBParaSite" id="PEQ_0000220301-mRNA-1">
    <property type="protein sequence ID" value="PEQ_0000220301-mRNA-1"/>
    <property type="gene ID" value="PEQ_0000220301"/>
</dbReference>
<evidence type="ECO:0000313" key="3">
    <source>
        <dbReference type="Proteomes" id="UP000887564"/>
    </source>
</evidence>
<dbReference type="Proteomes" id="UP000887564">
    <property type="component" value="Unplaced"/>
</dbReference>
<feature type="chain" id="PRO_5037839345" evidence="2">
    <location>
        <begin position="18"/>
        <end position="86"/>
    </location>
</feature>
<protein>
    <submittedName>
        <fullName evidence="4">Uncharacterized protein</fullName>
    </submittedName>
</protein>
<accession>A0A914R7G2</accession>
<feature type="region of interest" description="Disordered" evidence="1">
    <location>
        <begin position="40"/>
        <end position="59"/>
    </location>
</feature>
<sequence>MRLRLLALLQFPDVVEGIFNSIDAISRDATRILHRPLEENGDSEKLVNGGGGTPVPPGAPCSDYDHHTLQVVSFSFYNSCGHHFRY</sequence>
<keyword evidence="3" id="KW-1185">Reference proteome</keyword>
<keyword evidence="2" id="KW-0732">Signal</keyword>
<dbReference type="AlphaFoldDB" id="A0A914R7G2"/>
<reference evidence="4" key="1">
    <citation type="submission" date="2022-11" db="UniProtKB">
        <authorList>
            <consortium name="WormBaseParasite"/>
        </authorList>
    </citation>
    <scope>IDENTIFICATION</scope>
</reference>
<evidence type="ECO:0000313" key="4">
    <source>
        <dbReference type="WBParaSite" id="PEQ_0000220301-mRNA-1"/>
    </source>
</evidence>
<evidence type="ECO:0000256" key="2">
    <source>
        <dbReference type="SAM" id="SignalP"/>
    </source>
</evidence>